<dbReference type="AlphaFoldDB" id="A0A7H0K9L2"/>
<sequence>MNRSRTFSAVAAAALAASLLTGCSDSSADEVRLAEPVLDFPQTSTTATPTPTTTETEPDEEETSTSSTTSSSSERSSSTSTKTSTSTRTSTSSSKRRSSSSGNSNSGDVAREPAPAPAPVRETIVDNRPGATCAWPTQGAASGNQEYSTFCDREWARTVTDDGQDYYWAAKDGGWVSVDPKGTGDNGACWAREDFESAPEAIRNAVTFCENPAAE</sequence>
<dbReference type="EMBL" id="JABFED010000006">
    <property type="protein sequence ID" value="MBA1837962.1"/>
    <property type="molecule type" value="Genomic_DNA"/>
</dbReference>
<accession>A0A7H0K9L2</accession>
<feature type="signal peptide" evidence="2">
    <location>
        <begin position="1"/>
        <end position="28"/>
    </location>
</feature>
<evidence type="ECO:0000313" key="4">
    <source>
        <dbReference type="Proteomes" id="UP000577408"/>
    </source>
</evidence>
<keyword evidence="4" id="KW-1185">Reference proteome</keyword>
<organism evidence="3 4">
    <name type="scientific">Corynebacterium wankanglinii</name>
    <dbReference type="NCBI Taxonomy" id="2735136"/>
    <lineage>
        <taxon>Bacteria</taxon>
        <taxon>Bacillati</taxon>
        <taxon>Actinomycetota</taxon>
        <taxon>Actinomycetes</taxon>
        <taxon>Mycobacteriales</taxon>
        <taxon>Corynebacteriaceae</taxon>
        <taxon>Corynebacterium</taxon>
    </lineage>
</organism>
<evidence type="ECO:0000256" key="2">
    <source>
        <dbReference type="SAM" id="SignalP"/>
    </source>
</evidence>
<feature type="region of interest" description="Disordered" evidence="1">
    <location>
        <begin position="33"/>
        <end position="122"/>
    </location>
</feature>
<evidence type="ECO:0000313" key="3">
    <source>
        <dbReference type="EMBL" id="MBA1837962.1"/>
    </source>
</evidence>
<gene>
    <name evidence="3" type="ORF">HMA55_08695</name>
</gene>
<proteinExistence type="predicted"/>
<dbReference type="RefSeq" id="WP_181192654.1">
    <property type="nucleotide sequence ID" value="NZ_JABFED010000006.1"/>
</dbReference>
<feature type="compositionally biased region" description="Low complexity" evidence="1">
    <location>
        <begin position="43"/>
        <end position="55"/>
    </location>
</feature>
<dbReference type="Proteomes" id="UP000577408">
    <property type="component" value="Unassembled WGS sequence"/>
</dbReference>
<name>A0A7H0K9L2_9CORY</name>
<evidence type="ECO:0008006" key="5">
    <source>
        <dbReference type="Google" id="ProtNLM"/>
    </source>
</evidence>
<dbReference type="PROSITE" id="PS51257">
    <property type="entry name" value="PROKAR_LIPOPROTEIN"/>
    <property type="match status" value="1"/>
</dbReference>
<feature type="chain" id="PRO_5043680590" description="Secreted protein" evidence="2">
    <location>
        <begin position="29"/>
        <end position="215"/>
    </location>
</feature>
<reference evidence="3 4" key="1">
    <citation type="submission" date="2020-05" db="EMBL/GenBank/DDBJ databases">
        <title>Descriptions of Corynebacterium xxxx sp. nov., Corynebacterium yyyy sp. nov. and Corynebacterium zzzz sp. nov.</title>
        <authorList>
            <person name="Zhang G."/>
        </authorList>
    </citation>
    <scope>NUCLEOTIDE SEQUENCE [LARGE SCALE GENOMIC DNA]</scope>
    <source>
        <strain evidence="4">zg-913</strain>
    </source>
</reference>
<evidence type="ECO:0000256" key="1">
    <source>
        <dbReference type="SAM" id="MobiDB-lite"/>
    </source>
</evidence>
<comment type="caution">
    <text evidence="3">The sequence shown here is derived from an EMBL/GenBank/DDBJ whole genome shotgun (WGS) entry which is preliminary data.</text>
</comment>
<feature type="compositionally biased region" description="Low complexity" evidence="1">
    <location>
        <begin position="64"/>
        <end position="93"/>
    </location>
</feature>
<keyword evidence="2" id="KW-0732">Signal</keyword>
<protein>
    <recommendedName>
        <fullName evidence="5">Secreted protein</fullName>
    </recommendedName>
</protein>